<dbReference type="EMBL" id="KZ613941">
    <property type="protein sequence ID" value="PMD44797.1"/>
    <property type="molecule type" value="Genomic_DNA"/>
</dbReference>
<evidence type="ECO:0000256" key="1">
    <source>
        <dbReference type="SAM" id="MobiDB-lite"/>
    </source>
</evidence>
<keyword evidence="3" id="KW-1185">Reference proteome</keyword>
<dbReference type="AlphaFoldDB" id="A0A2J6S220"/>
<sequence>MAQKTTNIKEKCQGCGEHIQEGKTIVEHVMTSKRHNINDRISCPLCGHICNPMNKRMMKGYELFWEHCGKKHPWDGVDRKLRCDLPGCTTESFPSQLYKMVHIAGEQWHGSRRPLQPPPPGSPAYCHISGDTPRNSPERPPSESPAHHDVAHDSSEKSQLQSGSNLSNLGKATKRKAAEKGS</sequence>
<feature type="compositionally biased region" description="Low complexity" evidence="1">
    <location>
        <begin position="157"/>
        <end position="171"/>
    </location>
</feature>
<name>A0A2J6S220_HYAVF</name>
<reference evidence="2 3" key="1">
    <citation type="submission" date="2016-04" db="EMBL/GenBank/DDBJ databases">
        <title>A degradative enzymes factory behind the ericoid mycorrhizal symbiosis.</title>
        <authorList>
            <consortium name="DOE Joint Genome Institute"/>
            <person name="Martino E."/>
            <person name="Morin E."/>
            <person name="Grelet G."/>
            <person name="Kuo A."/>
            <person name="Kohler A."/>
            <person name="Daghino S."/>
            <person name="Barry K."/>
            <person name="Choi C."/>
            <person name="Cichocki N."/>
            <person name="Clum A."/>
            <person name="Copeland A."/>
            <person name="Hainaut M."/>
            <person name="Haridas S."/>
            <person name="Labutti K."/>
            <person name="Lindquist E."/>
            <person name="Lipzen A."/>
            <person name="Khouja H.-R."/>
            <person name="Murat C."/>
            <person name="Ohm R."/>
            <person name="Olson A."/>
            <person name="Spatafora J."/>
            <person name="Veneault-Fourrey C."/>
            <person name="Henrissat B."/>
            <person name="Grigoriev I."/>
            <person name="Martin F."/>
            <person name="Perotto S."/>
        </authorList>
    </citation>
    <scope>NUCLEOTIDE SEQUENCE [LARGE SCALE GENOMIC DNA]</scope>
    <source>
        <strain evidence="2 3">F</strain>
    </source>
</reference>
<evidence type="ECO:0000313" key="2">
    <source>
        <dbReference type="EMBL" id="PMD44797.1"/>
    </source>
</evidence>
<proteinExistence type="predicted"/>
<dbReference type="Proteomes" id="UP000235786">
    <property type="component" value="Unassembled WGS sequence"/>
</dbReference>
<feature type="compositionally biased region" description="Basic and acidic residues" evidence="1">
    <location>
        <begin position="136"/>
        <end position="156"/>
    </location>
</feature>
<organism evidence="2 3">
    <name type="scientific">Hyaloscypha variabilis (strain UAMH 11265 / GT02V1 / F)</name>
    <name type="common">Meliniomyces variabilis</name>
    <dbReference type="NCBI Taxonomy" id="1149755"/>
    <lineage>
        <taxon>Eukaryota</taxon>
        <taxon>Fungi</taxon>
        <taxon>Dikarya</taxon>
        <taxon>Ascomycota</taxon>
        <taxon>Pezizomycotina</taxon>
        <taxon>Leotiomycetes</taxon>
        <taxon>Helotiales</taxon>
        <taxon>Hyaloscyphaceae</taxon>
        <taxon>Hyaloscypha</taxon>
        <taxon>Hyaloscypha variabilis</taxon>
    </lineage>
</organism>
<accession>A0A2J6S220</accession>
<feature type="region of interest" description="Disordered" evidence="1">
    <location>
        <begin position="109"/>
        <end position="182"/>
    </location>
</feature>
<protein>
    <submittedName>
        <fullName evidence="2">Uncharacterized protein</fullName>
    </submittedName>
</protein>
<gene>
    <name evidence="2" type="ORF">L207DRAFT_579724</name>
</gene>
<evidence type="ECO:0000313" key="3">
    <source>
        <dbReference type="Proteomes" id="UP000235786"/>
    </source>
</evidence>